<proteinExistence type="predicted"/>
<keyword evidence="3 6" id="KW-0812">Transmembrane</keyword>
<dbReference type="Proteomes" id="UP000414233">
    <property type="component" value="Unassembled WGS sequence"/>
</dbReference>
<evidence type="ECO:0000256" key="4">
    <source>
        <dbReference type="ARBA" id="ARBA00022989"/>
    </source>
</evidence>
<keyword evidence="2" id="KW-1003">Cell membrane</keyword>
<feature type="domain" description="Type II secretion system protein GspF" evidence="7">
    <location>
        <begin position="176"/>
        <end position="301"/>
    </location>
</feature>
<dbReference type="OrthoDB" id="9810662at2"/>
<evidence type="ECO:0000313" key="8">
    <source>
        <dbReference type="EMBL" id="VVD76508.1"/>
    </source>
</evidence>
<protein>
    <submittedName>
        <fullName evidence="8">Fimbrial protein</fullName>
    </submittedName>
</protein>
<dbReference type="PANTHER" id="PTHR35007:SF2">
    <property type="entry name" value="PILUS ASSEMBLE PROTEIN"/>
    <property type="match status" value="1"/>
</dbReference>
<dbReference type="PANTHER" id="PTHR35007">
    <property type="entry name" value="INTEGRAL MEMBRANE PROTEIN-RELATED"/>
    <property type="match status" value="1"/>
</dbReference>
<dbReference type="EMBL" id="CABPRZ010000003">
    <property type="protein sequence ID" value="VVD76508.1"/>
    <property type="molecule type" value="Genomic_DNA"/>
</dbReference>
<keyword evidence="9" id="KW-1185">Reference proteome</keyword>
<name>A0A5E4SQA2_9BURK</name>
<dbReference type="Pfam" id="PF00482">
    <property type="entry name" value="T2SSF"/>
    <property type="match status" value="1"/>
</dbReference>
<reference evidence="8 9" key="1">
    <citation type="submission" date="2019-08" db="EMBL/GenBank/DDBJ databases">
        <authorList>
            <person name="Peeters C."/>
        </authorList>
    </citation>
    <scope>NUCLEOTIDE SEQUENCE [LARGE SCALE GENOMIC DNA]</scope>
    <source>
        <strain evidence="8 9">LMG 30175</strain>
    </source>
</reference>
<accession>A0A5E4SQA2</accession>
<feature type="transmembrane region" description="Helical" evidence="6">
    <location>
        <begin position="12"/>
        <end position="30"/>
    </location>
</feature>
<evidence type="ECO:0000256" key="6">
    <source>
        <dbReference type="SAM" id="Phobius"/>
    </source>
</evidence>
<keyword evidence="5 6" id="KW-0472">Membrane</keyword>
<evidence type="ECO:0000256" key="5">
    <source>
        <dbReference type="ARBA" id="ARBA00023136"/>
    </source>
</evidence>
<sequence>MNFLVTDTARDLALLLMLIAGMVLALKRPVGWRRRIAQRARYAAARGAAAHRSEAGLQPRQLKQGLAHRFAMLGERVPFINAMQRIKLAEQLVRAGFRDRRAVSVMIGFKLFTGGLLALAAIAVGPHVPRLGEYFVFRALMMGGALISGMIVPEYLLGYRIERRQKMITSCLPDALDLLIICTNAGNSLVVGVGRVARELRAICPPLADEFSVTADEMQVGGDTSAALRNLANRIGLTSVRSLVSTLIQSQQYGTPITQSLRVLSRTERSAQMMALEEKAAKLATKMTLPMMLFILPTVGLIAAGPAIIRLVVLFRQ</sequence>
<keyword evidence="4 6" id="KW-1133">Transmembrane helix</keyword>
<feature type="transmembrane region" description="Helical" evidence="6">
    <location>
        <begin position="292"/>
        <end position="315"/>
    </location>
</feature>
<dbReference type="AlphaFoldDB" id="A0A5E4SQA2"/>
<evidence type="ECO:0000313" key="9">
    <source>
        <dbReference type="Proteomes" id="UP000414233"/>
    </source>
</evidence>
<evidence type="ECO:0000256" key="1">
    <source>
        <dbReference type="ARBA" id="ARBA00004651"/>
    </source>
</evidence>
<organism evidence="8 9">
    <name type="scientific">Pandoraea terrae</name>
    <dbReference type="NCBI Taxonomy" id="1537710"/>
    <lineage>
        <taxon>Bacteria</taxon>
        <taxon>Pseudomonadati</taxon>
        <taxon>Pseudomonadota</taxon>
        <taxon>Betaproteobacteria</taxon>
        <taxon>Burkholderiales</taxon>
        <taxon>Burkholderiaceae</taxon>
        <taxon>Pandoraea</taxon>
    </lineage>
</organism>
<comment type="subcellular location">
    <subcellularLocation>
        <location evidence="1">Cell membrane</location>
        <topology evidence="1">Multi-pass membrane protein</topology>
    </subcellularLocation>
</comment>
<dbReference type="RefSeq" id="WP_150695806.1">
    <property type="nucleotide sequence ID" value="NZ_CABPRZ010000003.1"/>
</dbReference>
<evidence type="ECO:0000259" key="7">
    <source>
        <dbReference type="Pfam" id="PF00482"/>
    </source>
</evidence>
<dbReference type="GO" id="GO:0005886">
    <property type="term" value="C:plasma membrane"/>
    <property type="evidence" value="ECO:0007669"/>
    <property type="project" value="UniProtKB-SubCell"/>
</dbReference>
<evidence type="ECO:0000256" key="2">
    <source>
        <dbReference type="ARBA" id="ARBA00022475"/>
    </source>
</evidence>
<dbReference type="InterPro" id="IPR018076">
    <property type="entry name" value="T2SS_GspF_dom"/>
</dbReference>
<feature type="transmembrane region" description="Helical" evidence="6">
    <location>
        <begin position="102"/>
        <end position="123"/>
    </location>
</feature>
<evidence type="ECO:0000256" key="3">
    <source>
        <dbReference type="ARBA" id="ARBA00022692"/>
    </source>
</evidence>
<gene>
    <name evidence="8" type="ORF">PTE30175_00837</name>
</gene>
<feature type="transmembrane region" description="Helical" evidence="6">
    <location>
        <begin position="135"/>
        <end position="157"/>
    </location>
</feature>